<dbReference type="RefSeq" id="WP_107746826.1">
    <property type="nucleotide sequence ID" value="NZ_CP015453.1"/>
</dbReference>
<keyword evidence="2" id="KW-0677">Repeat</keyword>
<dbReference type="GO" id="GO:0009395">
    <property type="term" value="P:phospholipid catabolic process"/>
    <property type="evidence" value="ECO:0007669"/>
    <property type="project" value="TreeGrafter"/>
</dbReference>
<dbReference type="SUPFAM" id="SSF56024">
    <property type="entry name" value="Phospholipase D/nuclease"/>
    <property type="match status" value="2"/>
</dbReference>
<proteinExistence type="predicted"/>
<dbReference type="InterPro" id="IPR001736">
    <property type="entry name" value="PLipase_D/transphosphatidylase"/>
</dbReference>
<reference evidence="6 7" key="1">
    <citation type="submission" date="2016-04" db="EMBL/GenBank/DDBJ databases">
        <title>Complete genome sequence of the haloalkaliphilic hydrocarbon-degrading bacterium Dietzia psychralcaliphila ILA-1T, isolated from a drain of a fish product-processing plant.</title>
        <authorList>
            <person name="Zhao J."/>
            <person name="Hu B."/>
            <person name="Geng S."/>
            <person name="Nie Y."/>
            <person name="Tang Y."/>
        </authorList>
    </citation>
    <scope>NUCLEOTIDE SEQUENCE [LARGE SCALE GENOMIC DNA]</scope>
    <source>
        <strain evidence="6 7">ILA-1</strain>
    </source>
</reference>
<feature type="domain" description="PLD phosphodiesterase" evidence="5">
    <location>
        <begin position="138"/>
        <end position="171"/>
    </location>
</feature>
<keyword evidence="4" id="KW-0443">Lipid metabolism</keyword>
<dbReference type="PROSITE" id="PS50035">
    <property type="entry name" value="PLD"/>
    <property type="match status" value="2"/>
</dbReference>
<sequence>MAFTEWLLSAHERGNPDTRLDSRHPGDRAWSEGNEVRPLVHGSTYFSELHEKIEATGEGDLILFTDWRGDADEQLTGEPGSEVSVVLRRAVDRGVAVHGLVWRSHSGMDEFSHEENRELGRKVDDRGGNVLLDMRVPPRGSHHQKLVVIRHAGAPERDVAYVGGIDLSHSRRDDARHLGDPQAQAMSDVYGPTPPWHDVQCAISGPAVYDAETAFRERWEDPTPLTYSPRRHRADRDHVDVHAESLPEQAPPPPAVPGGTHVVQLLRTYAGRGVREAYPFARRGERSIARGYAKAFERARHLIYVEDQYLWSRAIADSFVECLQRDEGLHMIVVMPRWTDSDNLLSRIPQLLGRQRAMGRLAAAAPGRVAFYAPENLQGTPVYVHAKVCVVDDTWCTVGSDNFSRRSWTHDSELSAVVVDTAAPDHSPFARRLRLVLASEHLDRSVDGPTFPGDVSEIADRASALPDDDEIARVMADCLDAEGTFRAFADSAAALEEWHLGGRRGERPPGRLRPLDPPRLNPVTMALAFPVYRWLHDPDSRPWRLRLRGRY</sequence>
<dbReference type="AlphaFoldDB" id="A0AAD0JU58"/>
<feature type="domain" description="PLD phosphodiesterase" evidence="5">
    <location>
        <begin position="380"/>
        <end position="407"/>
    </location>
</feature>
<dbReference type="EMBL" id="CP015453">
    <property type="protein sequence ID" value="AWH96707.1"/>
    <property type="molecule type" value="Genomic_DNA"/>
</dbReference>
<accession>A0AAD0JU58</accession>
<organism evidence="6 7">
    <name type="scientific">Dietzia psychralcaliphila</name>
    <dbReference type="NCBI Taxonomy" id="139021"/>
    <lineage>
        <taxon>Bacteria</taxon>
        <taxon>Bacillati</taxon>
        <taxon>Actinomycetota</taxon>
        <taxon>Actinomycetes</taxon>
        <taxon>Mycobacteriales</taxon>
        <taxon>Dietziaceae</taxon>
        <taxon>Dietzia</taxon>
    </lineage>
</organism>
<comment type="catalytic activity">
    <reaction evidence="1">
        <text>a 1,2-diacyl-sn-glycero-3-phosphocholine + H2O = a 1,2-diacyl-sn-glycero-3-phosphate + choline + H(+)</text>
        <dbReference type="Rhea" id="RHEA:14445"/>
        <dbReference type="ChEBI" id="CHEBI:15354"/>
        <dbReference type="ChEBI" id="CHEBI:15377"/>
        <dbReference type="ChEBI" id="CHEBI:15378"/>
        <dbReference type="ChEBI" id="CHEBI:57643"/>
        <dbReference type="ChEBI" id="CHEBI:58608"/>
        <dbReference type="EC" id="3.1.4.4"/>
    </reaction>
</comment>
<dbReference type="Gene3D" id="3.30.870.10">
    <property type="entry name" value="Endonuclease Chain A"/>
    <property type="match status" value="2"/>
</dbReference>
<dbReference type="GO" id="GO:0004630">
    <property type="term" value="F:phospholipase D activity"/>
    <property type="evidence" value="ECO:0007669"/>
    <property type="project" value="UniProtKB-EC"/>
</dbReference>
<dbReference type="SMART" id="SM00155">
    <property type="entry name" value="PLDc"/>
    <property type="match status" value="2"/>
</dbReference>
<dbReference type="KEGG" id="dpc:A6048_15815"/>
<dbReference type="PANTHER" id="PTHR18896">
    <property type="entry name" value="PHOSPHOLIPASE D"/>
    <property type="match status" value="1"/>
</dbReference>
<dbReference type="CDD" id="cd09105">
    <property type="entry name" value="PLDc_vPLD1_2_like_2"/>
    <property type="match status" value="1"/>
</dbReference>
<evidence type="ECO:0000256" key="1">
    <source>
        <dbReference type="ARBA" id="ARBA00000798"/>
    </source>
</evidence>
<dbReference type="Pfam" id="PF13091">
    <property type="entry name" value="PLDc_2"/>
    <property type="match status" value="1"/>
</dbReference>
<dbReference type="InterPro" id="IPR015679">
    <property type="entry name" value="PLipase_D_fam"/>
</dbReference>
<evidence type="ECO:0000256" key="2">
    <source>
        <dbReference type="ARBA" id="ARBA00022737"/>
    </source>
</evidence>
<evidence type="ECO:0000256" key="4">
    <source>
        <dbReference type="ARBA" id="ARBA00023098"/>
    </source>
</evidence>
<evidence type="ECO:0000256" key="3">
    <source>
        <dbReference type="ARBA" id="ARBA00022801"/>
    </source>
</evidence>
<evidence type="ECO:0000259" key="5">
    <source>
        <dbReference type="PROSITE" id="PS50035"/>
    </source>
</evidence>
<evidence type="ECO:0000313" key="6">
    <source>
        <dbReference type="EMBL" id="AWH96707.1"/>
    </source>
</evidence>
<evidence type="ECO:0000313" key="7">
    <source>
        <dbReference type="Proteomes" id="UP000244903"/>
    </source>
</evidence>
<dbReference type="InterPro" id="IPR025202">
    <property type="entry name" value="PLD-like_dom"/>
</dbReference>
<keyword evidence="3" id="KW-0378">Hydrolase</keyword>
<gene>
    <name evidence="6" type="ORF">A6048_15815</name>
</gene>
<name>A0AAD0JU58_9ACTN</name>
<protein>
    <submittedName>
        <fullName evidence="6">Phospholipase</fullName>
    </submittedName>
</protein>
<keyword evidence="7" id="KW-1185">Reference proteome</keyword>
<dbReference type="Proteomes" id="UP000244903">
    <property type="component" value="Chromosome"/>
</dbReference>
<dbReference type="PANTHER" id="PTHR18896:SF76">
    <property type="entry name" value="PHOSPHOLIPASE"/>
    <property type="match status" value="1"/>
</dbReference>